<evidence type="ECO:0000256" key="3">
    <source>
        <dbReference type="ARBA" id="ARBA00022692"/>
    </source>
</evidence>
<proteinExistence type="predicted"/>
<dbReference type="InterPro" id="IPR005018">
    <property type="entry name" value="DOMON_domain"/>
</dbReference>
<feature type="transmembrane region" description="Helical" evidence="8">
    <location>
        <begin position="286"/>
        <end position="309"/>
    </location>
</feature>
<name>A0AA35ZZX5_LACSI</name>
<feature type="domain" description="DOMON" evidence="10">
    <location>
        <begin position="67"/>
        <end position="178"/>
    </location>
</feature>
<sequence length="344" mass="37530">MIKKKPMMKLLINLPFLLILASNHLSLHMVHGQTQDSCDSNSNFGSLSSQILFETSSLNCLAVWSSENFILRYSQAGPSLWSFVLSAPISNSYIGMGFSPNGAMVGSSAVVGWVASDGSGNMKKYLLGGQTPSQVLVDQGDLEILGNTSTILSDTSRIYMAFQLAIDEPRRQLVYSVGDNSNPPPNTPSFRLTQHRNHAAIRLNYASGEGSRIKAPYSNLKRAHGTLNMLGWGILLPIGAMVAHDRIDANVNKHKGLGITILAFGCLQVLAFLARPAVEAKTRTYWNWYHSSVGRLMIFFAIVNIFYGIHLAKAGSSWNAGYGVVLGILVISGLILEINMLRKK</sequence>
<keyword evidence="3 8" id="KW-0812">Transmembrane</keyword>
<dbReference type="CDD" id="cd09631">
    <property type="entry name" value="DOMON_DOH"/>
    <property type="match status" value="1"/>
</dbReference>
<feature type="transmembrane region" description="Helical" evidence="8">
    <location>
        <begin position="256"/>
        <end position="274"/>
    </location>
</feature>
<evidence type="ECO:0000256" key="8">
    <source>
        <dbReference type="SAM" id="Phobius"/>
    </source>
</evidence>
<comment type="subcellular location">
    <subcellularLocation>
        <location evidence="1">Membrane</location>
    </subcellularLocation>
</comment>
<reference evidence="12" key="1">
    <citation type="submission" date="2023-04" db="EMBL/GenBank/DDBJ databases">
        <authorList>
            <person name="Vijverberg K."/>
            <person name="Xiong W."/>
            <person name="Schranz E."/>
        </authorList>
    </citation>
    <scope>NUCLEOTIDE SEQUENCE</scope>
</reference>
<evidence type="ECO:0000256" key="5">
    <source>
        <dbReference type="ARBA" id="ARBA00022982"/>
    </source>
</evidence>
<keyword evidence="7 8" id="KW-0472">Membrane</keyword>
<dbReference type="PANTHER" id="PTHR23130:SF171">
    <property type="entry name" value="OS01G0895300 PROTEIN"/>
    <property type="match status" value="1"/>
</dbReference>
<dbReference type="EMBL" id="OX465085">
    <property type="protein sequence ID" value="CAI9300917.1"/>
    <property type="molecule type" value="Genomic_DNA"/>
</dbReference>
<keyword evidence="5" id="KW-0249">Electron transport</keyword>
<feature type="chain" id="PRO_5041307148" description="Cytochrome b561 and DOMON domain-containing protein" evidence="9">
    <location>
        <begin position="33"/>
        <end position="344"/>
    </location>
</feature>
<evidence type="ECO:0000256" key="4">
    <source>
        <dbReference type="ARBA" id="ARBA00022729"/>
    </source>
</evidence>
<keyword evidence="2" id="KW-0813">Transport</keyword>
<accession>A0AA35ZZX5</accession>
<dbReference type="SMART" id="SM00664">
    <property type="entry name" value="DoH"/>
    <property type="match status" value="1"/>
</dbReference>
<dbReference type="SMART" id="SM00665">
    <property type="entry name" value="B561"/>
    <property type="match status" value="1"/>
</dbReference>
<feature type="signal peptide" evidence="9">
    <location>
        <begin position="1"/>
        <end position="32"/>
    </location>
</feature>
<dbReference type="PANTHER" id="PTHR23130">
    <property type="entry name" value="CYTOCHROME B561 AND DOMON DOMAIN-CONTAINING PROTEIN"/>
    <property type="match status" value="1"/>
</dbReference>
<evidence type="ECO:0000313" key="12">
    <source>
        <dbReference type="EMBL" id="CAI9300917.1"/>
    </source>
</evidence>
<feature type="domain" description="Cytochrome b561" evidence="11">
    <location>
        <begin position="141"/>
        <end position="344"/>
    </location>
</feature>
<evidence type="ECO:0000256" key="2">
    <source>
        <dbReference type="ARBA" id="ARBA00022448"/>
    </source>
</evidence>
<dbReference type="InterPro" id="IPR006593">
    <property type="entry name" value="Cyt_b561/ferric_Rdtase_TM"/>
</dbReference>
<evidence type="ECO:0000313" key="13">
    <source>
        <dbReference type="Proteomes" id="UP001177003"/>
    </source>
</evidence>
<evidence type="ECO:0000259" key="10">
    <source>
        <dbReference type="PROSITE" id="PS50836"/>
    </source>
</evidence>
<dbReference type="PROSITE" id="PS50939">
    <property type="entry name" value="CYTOCHROME_B561"/>
    <property type="match status" value="1"/>
</dbReference>
<dbReference type="PROSITE" id="PS50836">
    <property type="entry name" value="DOMON"/>
    <property type="match status" value="1"/>
</dbReference>
<feature type="transmembrane region" description="Helical" evidence="8">
    <location>
        <begin position="321"/>
        <end position="341"/>
    </location>
</feature>
<evidence type="ECO:0000259" key="11">
    <source>
        <dbReference type="PROSITE" id="PS50939"/>
    </source>
</evidence>
<dbReference type="Proteomes" id="UP001177003">
    <property type="component" value="Chromosome 9"/>
</dbReference>
<dbReference type="InterPro" id="IPR045266">
    <property type="entry name" value="DOH_DOMON"/>
</dbReference>
<keyword evidence="6 8" id="KW-1133">Transmembrane helix</keyword>
<gene>
    <name evidence="12" type="ORF">LSALG_LOCUS39515</name>
</gene>
<evidence type="ECO:0000256" key="1">
    <source>
        <dbReference type="ARBA" id="ARBA00004370"/>
    </source>
</evidence>
<protein>
    <recommendedName>
        <fullName evidence="14">Cytochrome b561 and DOMON domain-containing protein</fullName>
    </recommendedName>
</protein>
<dbReference type="CDD" id="cd08760">
    <property type="entry name" value="Cyt_b561_FRRS1_like"/>
    <property type="match status" value="1"/>
</dbReference>
<evidence type="ECO:0008006" key="14">
    <source>
        <dbReference type="Google" id="ProtNLM"/>
    </source>
</evidence>
<dbReference type="AlphaFoldDB" id="A0AA35ZZX5"/>
<organism evidence="12 13">
    <name type="scientific">Lactuca saligna</name>
    <name type="common">Willowleaf lettuce</name>
    <dbReference type="NCBI Taxonomy" id="75948"/>
    <lineage>
        <taxon>Eukaryota</taxon>
        <taxon>Viridiplantae</taxon>
        <taxon>Streptophyta</taxon>
        <taxon>Embryophyta</taxon>
        <taxon>Tracheophyta</taxon>
        <taxon>Spermatophyta</taxon>
        <taxon>Magnoliopsida</taxon>
        <taxon>eudicotyledons</taxon>
        <taxon>Gunneridae</taxon>
        <taxon>Pentapetalae</taxon>
        <taxon>asterids</taxon>
        <taxon>campanulids</taxon>
        <taxon>Asterales</taxon>
        <taxon>Asteraceae</taxon>
        <taxon>Cichorioideae</taxon>
        <taxon>Cichorieae</taxon>
        <taxon>Lactucinae</taxon>
        <taxon>Lactuca</taxon>
    </lineage>
</organism>
<evidence type="ECO:0000256" key="9">
    <source>
        <dbReference type="SAM" id="SignalP"/>
    </source>
</evidence>
<keyword evidence="13" id="KW-1185">Reference proteome</keyword>
<dbReference type="GO" id="GO:0016020">
    <property type="term" value="C:membrane"/>
    <property type="evidence" value="ECO:0007669"/>
    <property type="project" value="UniProtKB-SubCell"/>
</dbReference>
<keyword evidence="4 9" id="KW-0732">Signal</keyword>
<evidence type="ECO:0000256" key="6">
    <source>
        <dbReference type="ARBA" id="ARBA00022989"/>
    </source>
</evidence>
<dbReference type="Gene3D" id="1.20.120.1770">
    <property type="match status" value="1"/>
</dbReference>
<dbReference type="SUPFAM" id="SSF49344">
    <property type="entry name" value="CBD9-like"/>
    <property type="match status" value="1"/>
</dbReference>
<evidence type="ECO:0000256" key="7">
    <source>
        <dbReference type="ARBA" id="ARBA00023136"/>
    </source>
</evidence>